<protein>
    <submittedName>
        <fullName evidence="11 12">Artemin</fullName>
    </submittedName>
</protein>
<dbReference type="CDD" id="cd19381">
    <property type="entry name" value="TGF_beta_Artemin"/>
    <property type="match status" value="1"/>
</dbReference>
<evidence type="ECO:0000256" key="7">
    <source>
        <dbReference type="RuleBase" id="RU000354"/>
    </source>
</evidence>
<dbReference type="CTD" id="9048"/>
<dbReference type="SUPFAM" id="SSF57501">
    <property type="entry name" value="Cystine-knot cytokines"/>
    <property type="match status" value="1"/>
</dbReference>
<dbReference type="InterPro" id="IPR043401">
    <property type="entry name" value="GDNF_fam"/>
</dbReference>
<feature type="compositionally biased region" description="Basic residues" evidence="8">
    <location>
        <begin position="112"/>
        <end position="126"/>
    </location>
</feature>
<feature type="domain" description="TGF-beta family profile" evidence="9">
    <location>
        <begin position="109"/>
        <end position="220"/>
    </location>
</feature>
<dbReference type="GO" id="GO:0030971">
    <property type="term" value="F:receptor tyrosine kinase binding"/>
    <property type="evidence" value="ECO:0007669"/>
    <property type="project" value="InterPro"/>
</dbReference>
<evidence type="ECO:0000256" key="2">
    <source>
        <dbReference type="ARBA" id="ARBA00009832"/>
    </source>
</evidence>
<keyword evidence="3" id="KW-0964">Secreted</keyword>
<dbReference type="KEGG" id="nss:113410939"/>
<evidence type="ECO:0000313" key="10">
    <source>
        <dbReference type="Proteomes" id="UP000504612"/>
    </source>
</evidence>
<dbReference type="GO" id="GO:0048731">
    <property type="term" value="P:system development"/>
    <property type="evidence" value="ECO:0007669"/>
    <property type="project" value="UniProtKB-ARBA"/>
</dbReference>
<dbReference type="GeneID" id="113410939"/>
<evidence type="ECO:0000256" key="4">
    <source>
        <dbReference type="ARBA" id="ARBA00022729"/>
    </source>
</evidence>
<evidence type="ECO:0000256" key="1">
    <source>
        <dbReference type="ARBA" id="ARBA00004613"/>
    </source>
</evidence>
<name>A0A6J1U0Z3_9SAUR</name>
<evidence type="ECO:0000259" key="9">
    <source>
        <dbReference type="PROSITE" id="PS51362"/>
    </source>
</evidence>
<proteinExistence type="inferred from homology"/>
<evidence type="ECO:0000256" key="5">
    <source>
        <dbReference type="ARBA" id="ARBA00023030"/>
    </source>
</evidence>
<dbReference type="Pfam" id="PF00019">
    <property type="entry name" value="TGF_beta"/>
    <property type="match status" value="1"/>
</dbReference>
<reference evidence="11 12" key="1">
    <citation type="submission" date="2025-04" db="UniProtKB">
        <authorList>
            <consortium name="RefSeq"/>
        </authorList>
    </citation>
    <scope>IDENTIFICATION</scope>
</reference>
<dbReference type="GO" id="GO:0005576">
    <property type="term" value="C:extracellular region"/>
    <property type="evidence" value="ECO:0007669"/>
    <property type="project" value="UniProtKB-SubCell"/>
</dbReference>
<dbReference type="PANTHER" id="PTHR12173">
    <property type="entry name" value="GDNF SUBFAMILY OF TGF-BETA FAMILY"/>
    <property type="match status" value="1"/>
</dbReference>
<evidence type="ECO:0000256" key="3">
    <source>
        <dbReference type="ARBA" id="ARBA00022525"/>
    </source>
</evidence>
<dbReference type="RefSeq" id="XP_026521511.1">
    <property type="nucleotide sequence ID" value="XM_026665726.1"/>
</dbReference>
<dbReference type="Gene3D" id="2.10.90.10">
    <property type="entry name" value="Cystine-knot cytokines"/>
    <property type="match status" value="1"/>
</dbReference>
<organism evidence="10 13">
    <name type="scientific">Notechis scutatus</name>
    <name type="common">mainland tiger snake</name>
    <dbReference type="NCBI Taxonomy" id="8663"/>
    <lineage>
        <taxon>Eukaryota</taxon>
        <taxon>Metazoa</taxon>
        <taxon>Chordata</taxon>
        <taxon>Craniata</taxon>
        <taxon>Vertebrata</taxon>
        <taxon>Euteleostomi</taxon>
        <taxon>Lepidosauria</taxon>
        <taxon>Squamata</taxon>
        <taxon>Bifurcata</taxon>
        <taxon>Unidentata</taxon>
        <taxon>Episquamata</taxon>
        <taxon>Toxicofera</taxon>
        <taxon>Serpentes</taxon>
        <taxon>Colubroidea</taxon>
        <taxon>Elapidae</taxon>
        <taxon>Hydrophiinae</taxon>
        <taxon>Notechis</taxon>
    </lineage>
</organism>
<dbReference type="PROSITE" id="PS51362">
    <property type="entry name" value="TGF_BETA_2"/>
    <property type="match status" value="1"/>
</dbReference>
<evidence type="ECO:0000313" key="12">
    <source>
        <dbReference type="RefSeq" id="XP_026521512.1"/>
    </source>
</evidence>
<comment type="similarity">
    <text evidence="2">Belongs to the TGF-beta family. GDNF subfamily.</text>
</comment>
<sequence length="221" mass="24815">MEWRVDGSRHKLHRPPSSCRRFPIQQARCRERDLWGTLTILSLFAEIVMANSETLRAASGSLGSVNSASMENNSMETPFLATWNHQHGKNVAMQDLSTSELLGTSHSPSHSRNARRNSRRSGKGPCRLHSRALNVQDLGLGYKTEEVVLFKYCSGSCDSYRTNYDQVMNYITQQGLVPVEKNFMSKPCCRPVLFENFSFLDIYNVWQNVEKGSAAACGCVG</sequence>
<dbReference type="Proteomes" id="UP000504612">
    <property type="component" value="Unplaced"/>
</dbReference>
<dbReference type="GO" id="GO:0008083">
    <property type="term" value="F:growth factor activity"/>
    <property type="evidence" value="ECO:0007669"/>
    <property type="project" value="UniProtKB-KW"/>
</dbReference>
<comment type="subcellular location">
    <subcellularLocation>
        <location evidence="1">Secreted</location>
    </subcellularLocation>
</comment>
<feature type="region of interest" description="Disordered" evidence="8">
    <location>
        <begin position="101"/>
        <end position="126"/>
    </location>
</feature>
<dbReference type="AlphaFoldDB" id="A0A6J1U0Z3"/>
<dbReference type="InterPro" id="IPR001839">
    <property type="entry name" value="TGF-b_C"/>
</dbReference>
<evidence type="ECO:0000313" key="13">
    <source>
        <dbReference type="RefSeq" id="XP_026521514.1"/>
    </source>
</evidence>
<evidence type="ECO:0000256" key="8">
    <source>
        <dbReference type="SAM" id="MobiDB-lite"/>
    </source>
</evidence>
<evidence type="ECO:0000256" key="6">
    <source>
        <dbReference type="ARBA" id="ARBA00023157"/>
    </source>
</evidence>
<dbReference type="InterPro" id="IPR029034">
    <property type="entry name" value="Cystine-knot_cytokine"/>
</dbReference>
<dbReference type="PANTHER" id="PTHR12173:SF9">
    <property type="entry name" value="ARTEMIN"/>
    <property type="match status" value="1"/>
</dbReference>
<accession>A0A6J1U0Z3</accession>
<keyword evidence="4" id="KW-0732">Signal</keyword>
<gene>
    <name evidence="11 12 13" type="primary">ARTN</name>
</gene>
<dbReference type="RefSeq" id="XP_026521512.1">
    <property type="nucleotide sequence ID" value="XM_026665727.1"/>
</dbReference>
<keyword evidence="10" id="KW-1185">Reference proteome</keyword>
<dbReference type="GO" id="GO:0030116">
    <property type="term" value="F:glial cell-derived neurotrophic factor receptor binding"/>
    <property type="evidence" value="ECO:0007669"/>
    <property type="project" value="InterPro"/>
</dbReference>
<evidence type="ECO:0000313" key="11">
    <source>
        <dbReference type="RefSeq" id="XP_026521511.1"/>
    </source>
</evidence>
<keyword evidence="5 7" id="KW-0339">Growth factor</keyword>
<dbReference type="RefSeq" id="XP_026521514.1">
    <property type="nucleotide sequence ID" value="XM_026665729.1"/>
</dbReference>
<keyword evidence="6" id="KW-1015">Disulfide bond</keyword>